<evidence type="ECO:0000313" key="13">
    <source>
        <dbReference type="Ensembl" id="ENSCVAP00000018053.1"/>
    </source>
</evidence>
<keyword evidence="5 10" id="KW-0720">Serine protease</keyword>
<keyword evidence="4 10" id="KW-0378">Hydrolase</keyword>
<name>A0A3Q2DG64_CYPVA</name>
<evidence type="ECO:0000256" key="6">
    <source>
        <dbReference type="ARBA" id="ARBA00023145"/>
    </source>
</evidence>
<comment type="subcellular location">
    <subcellularLocation>
        <location evidence="1">Secreted</location>
        <location evidence="1">Extracellular space</location>
    </subcellularLocation>
</comment>
<evidence type="ECO:0000256" key="5">
    <source>
        <dbReference type="ARBA" id="ARBA00022825"/>
    </source>
</evidence>
<dbReference type="InterPro" id="IPR033116">
    <property type="entry name" value="TRYPSIN_SER"/>
</dbReference>
<dbReference type="GeneID" id="107095300"/>
<dbReference type="InterPro" id="IPR001314">
    <property type="entry name" value="Peptidase_S1A"/>
</dbReference>
<dbReference type="EC" id="3.4.21.4" evidence="9"/>
<evidence type="ECO:0000256" key="2">
    <source>
        <dbReference type="ARBA" id="ARBA00022670"/>
    </source>
</evidence>
<proteinExistence type="predicted"/>
<evidence type="ECO:0000256" key="10">
    <source>
        <dbReference type="RuleBase" id="RU363034"/>
    </source>
</evidence>
<comment type="catalytic activity">
    <reaction evidence="8">
        <text>Preferential cleavage: Arg-|-Xaa, Lys-|-Xaa.</text>
        <dbReference type="EC" id="3.4.21.4"/>
    </reaction>
</comment>
<dbReference type="Pfam" id="PF00089">
    <property type="entry name" value="Trypsin"/>
    <property type="match status" value="1"/>
</dbReference>
<evidence type="ECO:0000256" key="4">
    <source>
        <dbReference type="ARBA" id="ARBA00022801"/>
    </source>
</evidence>
<dbReference type="PROSITE" id="PS00134">
    <property type="entry name" value="TRYPSIN_HIS"/>
    <property type="match status" value="1"/>
</dbReference>
<evidence type="ECO:0000256" key="1">
    <source>
        <dbReference type="ARBA" id="ARBA00004239"/>
    </source>
</evidence>
<evidence type="ECO:0000259" key="12">
    <source>
        <dbReference type="PROSITE" id="PS50240"/>
    </source>
</evidence>
<dbReference type="OrthoDB" id="5565075at2759"/>
<keyword evidence="14" id="KW-1185">Reference proteome</keyword>
<evidence type="ECO:0000256" key="7">
    <source>
        <dbReference type="ARBA" id="ARBA00023157"/>
    </source>
</evidence>
<feature type="domain" description="Peptidase S1" evidence="12">
    <location>
        <begin position="25"/>
        <end position="241"/>
    </location>
</feature>
<keyword evidence="3 11" id="KW-0732">Signal</keyword>
<dbReference type="Proteomes" id="UP000265020">
    <property type="component" value="Unassembled WGS sequence"/>
</dbReference>
<dbReference type="AlphaFoldDB" id="A0A3Q2DG64"/>
<evidence type="ECO:0000256" key="3">
    <source>
        <dbReference type="ARBA" id="ARBA00022729"/>
    </source>
</evidence>
<dbReference type="Gene3D" id="2.40.10.10">
    <property type="entry name" value="Trypsin-like serine proteases"/>
    <property type="match status" value="2"/>
</dbReference>
<dbReference type="GO" id="GO:0005576">
    <property type="term" value="C:extracellular region"/>
    <property type="evidence" value="ECO:0007669"/>
    <property type="project" value="UniProtKB-SubCell"/>
</dbReference>
<dbReference type="STRING" id="28743.ENSCVAP00000018053"/>
<dbReference type="InterPro" id="IPR009003">
    <property type="entry name" value="Peptidase_S1_PA"/>
</dbReference>
<dbReference type="PROSITE" id="PS50240">
    <property type="entry name" value="TRYPSIN_DOM"/>
    <property type="match status" value="1"/>
</dbReference>
<accession>A0A3Q2DG64</accession>
<sequence>MLSHEKAAVLLLLLSSCGPVYPGKITGGHVVVPHSRPYMVLVERTMPNGDIINCGGFLLNEDFVMTAAHCKAKEYLIYLGLHDVDNKDNAERITVEQAFPHSHFNSNTYINDIMLLKLSSKANFSSNVKPINLASNDAEALPKSCSVSGWGKTEDNGYLSPLLMEINITLIKNETCKKENAYCSQGKNGPNEGDSGGPLVCEPGLAYGVVSTMLQPHANEPRLYRYARIPDYKGWIISTVKAAKAK</sequence>
<dbReference type="PANTHER" id="PTHR24271">
    <property type="entry name" value="KALLIKREIN-RELATED"/>
    <property type="match status" value="1"/>
</dbReference>
<evidence type="ECO:0000256" key="9">
    <source>
        <dbReference type="ARBA" id="ARBA00038868"/>
    </source>
</evidence>
<dbReference type="PROSITE" id="PS00135">
    <property type="entry name" value="TRYPSIN_SER"/>
    <property type="match status" value="1"/>
</dbReference>
<dbReference type="CDD" id="cd00190">
    <property type="entry name" value="Tryp_SPc"/>
    <property type="match status" value="1"/>
</dbReference>
<feature type="chain" id="PRO_5018689434" description="trypsin" evidence="11">
    <location>
        <begin position="23"/>
        <end position="246"/>
    </location>
</feature>
<reference evidence="13" key="2">
    <citation type="submission" date="2025-09" db="UniProtKB">
        <authorList>
            <consortium name="Ensembl"/>
        </authorList>
    </citation>
    <scope>IDENTIFICATION</scope>
</reference>
<dbReference type="SMART" id="SM00020">
    <property type="entry name" value="Tryp_SPc"/>
    <property type="match status" value="1"/>
</dbReference>
<dbReference type="PRINTS" id="PR00722">
    <property type="entry name" value="CHYMOTRYPSIN"/>
</dbReference>
<dbReference type="PANTHER" id="PTHR24271:SF81">
    <property type="entry name" value="GRANZYME B"/>
    <property type="match status" value="1"/>
</dbReference>
<dbReference type="GO" id="GO:0004252">
    <property type="term" value="F:serine-type endopeptidase activity"/>
    <property type="evidence" value="ECO:0007669"/>
    <property type="project" value="UniProtKB-EC"/>
</dbReference>
<keyword evidence="2 10" id="KW-0645">Protease</keyword>
<feature type="signal peptide" evidence="11">
    <location>
        <begin position="1"/>
        <end position="22"/>
    </location>
</feature>
<evidence type="ECO:0000313" key="14">
    <source>
        <dbReference type="Proteomes" id="UP000265020"/>
    </source>
</evidence>
<keyword evidence="7" id="KW-1015">Disulfide bond</keyword>
<dbReference type="KEGG" id="cvg:107095300"/>
<keyword evidence="6" id="KW-0865">Zymogen</keyword>
<dbReference type="FunFam" id="2.40.10.10:FF:000005">
    <property type="entry name" value="Serine protease 37"/>
    <property type="match status" value="1"/>
</dbReference>
<dbReference type="InterPro" id="IPR043504">
    <property type="entry name" value="Peptidase_S1_PA_chymotrypsin"/>
</dbReference>
<protein>
    <recommendedName>
        <fullName evidence="9">trypsin</fullName>
        <ecNumber evidence="9">3.4.21.4</ecNumber>
    </recommendedName>
</protein>
<evidence type="ECO:0000256" key="11">
    <source>
        <dbReference type="SAM" id="SignalP"/>
    </source>
</evidence>
<dbReference type="RefSeq" id="XP_015246808.1">
    <property type="nucleotide sequence ID" value="XM_015391322.1"/>
</dbReference>
<organism evidence="13 14">
    <name type="scientific">Cyprinodon variegatus</name>
    <name type="common">Sheepshead minnow</name>
    <dbReference type="NCBI Taxonomy" id="28743"/>
    <lineage>
        <taxon>Eukaryota</taxon>
        <taxon>Metazoa</taxon>
        <taxon>Chordata</taxon>
        <taxon>Craniata</taxon>
        <taxon>Vertebrata</taxon>
        <taxon>Euteleostomi</taxon>
        <taxon>Actinopterygii</taxon>
        <taxon>Neopterygii</taxon>
        <taxon>Teleostei</taxon>
        <taxon>Neoteleostei</taxon>
        <taxon>Acanthomorphata</taxon>
        <taxon>Ovalentaria</taxon>
        <taxon>Atherinomorphae</taxon>
        <taxon>Cyprinodontiformes</taxon>
        <taxon>Cyprinodontidae</taxon>
        <taxon>Cyprinodon</taxon>
    </lineage>
</organism>
<dbReference type="GeneTree" id="ENSGT01030000234551"/>
<dbReference type="InterPro" id="IPR018114">
    <property type="entry name" value="TRYPSIN_HIS"/>
</dbReference>
<dbReference type="Ensembl" id="ENSCVAT00000026887.1">
    <property type="protein sequence ID" value="ENSCVAP00000018053.1"/>
    <property type="gene ID" value="ENSCVAG00000021235.1"/>
</dbReference>
<dbReference type="PROSITE" id="PS51257">
    <property type="entry name" value="PROKAR_LIPOPROTEIN"/>
    <property type="match status" value="1"/>
</dbReference>
<dbReference type="OMA" id="RGWIVST"/>
<dbReference type="GO" id="GO:0006508">
    <property type="term" value="P:proteolysis"/>
    <property type="evidence" value="ECO:0007669"/>
    <property type="project" value="UniProtKB-KW"/>
</dbReference>
<dbReference type="InterPro" id="IPR001254">
    <property type="entry name" value="Trypsin_dom"/>
</dbReference>
<dbReference type="SUPFAM" id="SSF50494">
    <property type="entry name" value="Trypsin-like serine proteases"/>
    <property type="match status" value="1"/>
</dbReference>
<reference evidence="13" key="1">
    <citation type="submission" date="2025-08" db="UniProtKB">
        <authorList>
            <consortium name="Ensembl"/>
        </authorList>
    </citation>
    <scope>IDENTIFICATION</scope>
</reference>
<evidence type="ECO:0000256" key="8">
    <source>
        <dbReference type="ARBA" id="ARBA00036320"/>
    </source>
</evidence>